<reference evidence="4" key="1">
    <citation type="submission" date="2021-01" db="EMBL/GenBank/DDBJ databases">
        <authorList>
            <person name="Corre E."/>
            <person name="Pelletier E."/>
            <person name="Niang G."/>
            <person name="Scheremetjew M."/>
            <person name="Finn R."/>
            <person name="Kale V."/>
            <person name="Holt S."/>
            <person name="Cochrane G."/>
            <person name="Meng A."/>
            <person name="Brown T."/>
            <person name="Cohen L."/>
        </authorList>
    </citation>
    <scope>NUCLEOTIDE SEQUENCE</scope>
    <source>
        <strain evidence="4">CCMP645</strain>
    </source>
</reference>
<dbReference type="EMBL" id="HBIZ01040487">
    <property type="protein sequence ID" value="CAE0773245.1"/>
    <property type="molecule type" value="Transcribed_RNA"/>
</dbReference>
<keyword evidence="2" id="KW-0408">Iron</keyword>
<accession>A0A6S9Z8D0</accession>
<dbReference type="PANTHER" id="PTHR10869">
    <property type="entry name" value="PROLYL 4-HYDROXYLASE ALPHA SUBUNIT"/>
    <property type="match status" value="1"/>
</dbReference>
<evidence type="ECO:0000259" key="3">
    <source>
        <dbReference type="PROSITE" id="PS51471"/>
    </source>
</evidence>
<dbReference type="GO" id="GO:0046872">
    <property type="term" value="F:metal ion binding"/>
    <property type="evidence" value="ECO:0007669"/>
    <property type="project" value="UniProtKB-KW"/>
</dbReference>
<dbReference type="InterPro" id="IPR045054">
    <property type="entry name" value="P4HA-like"/>
</dbReference>
<proteinExistence type="predicted"/>
<evidence type="ECO:0000256" key="2">
    <source>
        <dbReference type="ARBA" id="ARBA00023004"/>
    </source>
</evidence>
<dbReference type="PROSITE" id="PS51471">
    <property type="entry name" value="FE2OG_OXY"/>
    <property type="match status" value="1"/>
</dbReference>
<dbReference type="Gene3D" id="2.60.120.620">
    <property type="entry name" value="q2cbj1_9rhob like domain"/>
    <property type="match status" value="1"/>
</dbReference>
<dbReference type="InterPro" id="IPR005123">
    <property type="entry name" value="Oxoglu/Fe-dep_dioxygenase_dom"/>
</dbReference>
<feature type="domain" description="Fe2OG dioxygenase" evidence="3">
    <location>
        <begin position="1"/>
        <end position="104"/>
    </location>
</feature>
<dbReference type="Pfam" id="PF13640">
    <property type="entry name" value="2OG-FeII_Oxy_3"/>
    <property type="match status" value="1"/>
</dbReference>
<dbReference type="EMBL" id="HBIZ01040489">
    <property type="protein sequence ID" value="CAE0773247.1"/>
    <property type="molecule type" value="Transcribed_RNA"/>
</dbReference>
<dbReference type="GO" id="GO:0004656">
    <property type="term" value="F:procollagen-proline 4-dioxygenase activity"/>
    <property type="evidence" value="ECO:0007669"/>
    <property type="project" value="TreeGrafter"/>
</dbReference>
<dbReference type="InterPro" id="IPR044862">
    <property type="entry name" value="Pro_4_hyd_alph_FE2OG_OXY"/>
</dbReference>
<gene>
    <name evidence="4" type="ORF">PCAR00345_LOCUS25857</name>
    <name evidence="5" type="ORF">PCAR00345_LOCUS25859</name>
</gene>
<evidence type="ECO:0000313" key="4">
    <source>
        <dbReference type="EMBL" id="CAE0773245.1"/>
    </source>
</evidence>
<sequence>MEPFQVLRYERGQFYKTHHDQNAASFTPQGPRVYTFYMYLSTPESGGGTRFNDLGVTVPAVKGSAVLWPSVQSDDPTRDEPFTNHESVSVERGVKYGANIWVHNFDYRTPASKNCVLTHMNTHG</sequence>
<dbReference type="PANTHER" id="PTHR10869:SF246">
    <property type="entry name" value="TRANSMEMBRANE PROLYL 4-HYDROXYLASE"/>
    <property type="match status" value="1"/>
</dbReference>
<organism evidence="4">
    <name type="scientific">Chrysotila carterae</name>
    <name type="common">Marine alga</name>
    <name type="synonym">Syracosphaera carterae</name>
    <dbReference type="NCBI Taxonomy" id="13221"/>
    <lineage>
        <taxon>Eukaryota</taxon>
        <taxon>Haptista</taxon>
        <taxon>Haptophyta</taxon>
        <taxon>Prymnesiophyceae</taxon>
        <taxon>Isochrysidales</taxon>
        <taxon>Isochrysidaceae</taxon>
        <taxon>Chrysotila</taxon>
    </lineage>
</organism>
<evidence type="ECO:0000256" key="1">
    <source>
        <dbReference type="ARBA" id="ARBA00022723"/>
    </source>
</evidence>
<dbReference type="AlphaFoldDB" id="A0A6S9Z8D0"/>
<name>A0A6S9Z8D0_CHRCT</name>
<keyword evidence="1" id="KW-0479">Metal-binding</keyword>
<protein>
    <recommendedName>
        <fullName evidence="3">Fe2OG dioxygenase domain-containing protein</fullName>
    </recommendedName>
</protein>
<evidence type="ECO:0000313" key="5">
    <source>
        <dbReference type="EMBL" id="CAE0773247.1"/>
    </source>
</evidence>
<dbReference type="GO" id="GO:0005783">
    <property type="term" value="C:endoplasmic reticulum"/>
    <property type="evidence" value="ECO:0007669"/>
    <property type="project" value="TreeGrafter"/>
</dbReference>